<keyword evidence="2" id="KW-1185">Reference proteome</keyword>
<dbReference type="Proteomes" id="UP001216579">
    <property type="component" value="Unassembled WGS sequence"/>
</dbReference>
<comment type="caution">
    <text evidence="1">The sequence shown here is derived from an EMBL/GenBank/DDBJ whole genome shotgun (WGS) entry which is preliminary data.</text>
</comment>
<organism evidence="1 2">
    <name type="scientific">Streptomyces silvisoli</name>
    <dbReference type="NCBI Taxonomy" id="3034235"/>
    <lineage>
        <taxon>Bacteria</taxon>
        <taxon>Bacillati</taxon>
        <taxon>Actinomycetota</taxon>
        <taxon>Actinomycetes</taxon>
        <taxon>Kitasatosporales</taxon>
        <taxon>Streptomycetaceae</taxon>
        <taxon>Streptomyces</taxon>
    </lineage>
</organism>
<gene>
    <name evidence="1" type="ORF">P3G67_03840</name>
</gene>
<reference evidence="1 2" key="1">
    <citation type="submission" date="2023-03" db="EMBL/GenBank/DDBJ databases">
        <title>Draft genome sequence of Streptomyces sp. RB6PN23 isolated from peat swamp forest in Thailand.</title>
        <authorList>
            <person name="Klaysubun C."/>
            <person name="Duangmal K."/>
        </authorList>
    </citation>
    <scope>NUCLEOTIDE SEQUENCE [LARGE SCALE GENOMIC DNA]</scope>
    <source>
        <strain evidence="1 2">RB6PN23</strain>
    </source>
</reference>
<accession>A0ABT5ZFL0</accession>
<proteinExistence type="predicted"/>
<dbReference type="EMBL" id="JARJBC010000002">
    <property type="protein sequence ID" value="MDF3288369.1"/>
    <property type="molecule type" value="Genomic_DNA"/>
</dbReference>
<evidence type="ECO:0000313" key="1">
    <source>
        <dbReference type="EMBL" id="MDF3288369.1"/>
    </source>
</evidence>
<name>A0ABT5ZFL0_9ACTN</name>
<evidence type="ECO:0000313" key="2">
    <source>
        <dbReference type="Proteomes" id="UP001216579"/>
    </source>
</evidence>
<sequence length="204" mass="22273">MGVAIEVDRHGGWVGRTVKDLIGWLTWRPVARPGDVVIGHSSTLRSTVFLLVGVEVLVEGMMDMSVIPPALRPFHYLWMALMIDLSTIFAALTKRNPHRLTSGALHIRAGLYDEIAVPLNTIRAVRREMLSAKGRGVRQVPDRDGDVMCTVAGSAEIALDLIEPMDLRLANGSQLTARRLYLAADAPGIAHRELAHAVRRASSG</sequence>
<dbReference type="RefSeq" id="WP_276092175.1">
    <property type="nucleotide sequence ID" value="NZ_JARJBC010000002.1"/>
</dbReference>
<protein>
    <submittedName>
        <fullName evidence="1">Uncharacterized protein</fullName>
    </submittedName>
</protein>